<evidence type="ECO:0000256" key="3">
    <source>
        <dbReference type="SAM" id="SignalP"/>
    </source>
</evidence>
<protein>
    <submittedName>
        <fullName evidence="4">Molecular chaperone Skp</fullName>
    </submittedName>
</protein>
<dbReference type="PANTHER" id="PTHR35089">
    <property type="entry name" value="CHAPERONE PROTEIN SKP"/>
    <property type="match status" value="1"/>
</dbReference>
<dbReference type="SMART" id="SM00935">
    <property type="entry name" value="OmpH"/>
    <property type="match status" value="1"/>
</dbReference>
<evidence type="ECO:0000313" key="4">
    <source>
        <dbReference type="EMBL" id="GAA5114014.1"/>
    </source>
</evidence>
<evidence type="ECO:0000256" key="1">
    <source>
        <dbReference type="ARBA" id="ARBA00022729"/>
    </source>
</evidence>
<reference evidence="5" key="1">
    <citation type="journal article" date="2019" name="Int. J. Syst. Evol. Microbiol.">
        <title>The Global Catalogue of Microorganisms (GCM) 10K type strain sequencing project: providing services to taxonomists for standard genome sequencing and annotation.</title>
        <authorList>
            <consortium name="The Broad Institute Genomics Platform"/>
            <consortium name="The Broad Institute Genome Sequencing Center for Infectious Disease"/>
            <person name="Wu L."/>
            <person name="Ma J."/>
        </authorList>
    </citation>
    <scope>NUCLEOTIDE SEQUENCE [LARGE SCALE GENOMIC DNA]</scope>
    <source>
        <strain evidence="5">JCM 18050</strain>
    </source>
</reference>
<feature type="chain" id="PRO_5045236590" evidence="3">
    <location>
        <begin position="23"/>
        <end position="162"/>
    </location>
</feature>
<dbReference type="InterPro" id="IPR005632">
    <property type="entry name" value="Chaperone_Skp"/>
</dbReference>
<gene>
    <name evidence="4" type="primary">skp</name>
    <name evidence="4" type="ORF">GCM10023211_23050</name>
</gene>
<dbReference type="InterPro" id="IPR024930">
    <property type="entry name" value="Skp_dom_sf"/>
</dbReference>
<name>A0ABP9NBN9_9GAMM</name>
<feature type="signal peptide" evidence="3">
    <location>
        <begin position="1"/>
        <end position="22"/>
    </location>
</feature>
<dbReference type="PIRSF" id="PIRSF002094">
    <property type="entry name" value="OMP26_Skp"/>
    <property type="match status" value="1"/>
</dbReference>
<sequence length="162" mass="17999">MKKIISVMGLSVALLFTCVANAETKIAIVDVVSVLQQMPQREAVSKTLDSEFEARAKVLQEEEKKANDAAQKLQKDGMTLSASEKTKLTNLIKAFEDKAKAFSVDYRKRENEEASKLLTKIQDAVVKVAEQEKYDLILKAEAAFYAVDAVDVTSKVLEQVKK</sequence>
<dbReference type="PANTHER" id="PTHR35089:SF1">
    <property type="entry name" value="CHAPERONE PROTEIN SKP"/>
    <property type="match status" value="1"/>
</dbReference>
<organism evidence="4 5">
    <name type="scientific">Orbus sasakiae</name>
    <dbReference type="NCBI Taxonomy" id="1078475"/>
    <lineage>
        <taxon>Bacteria</taxon>
        <taxon>Pseudomonadati</taxon>
        <taxon>Pseudomonadota</taxon>
        <taxon>Gammaproteobacteria</taxon>
        <taxon>Orbales</taxon>
        <taxon>Orbaceae</taxon>
        <taxon>Orbus</taxon>
    </lineage>
</organism>
<dbReference type="SUPFAM" id="SSF111384">
    <property type="entry name" value="OmpH-like"/>
    <property type="match status" value="1"/>
</dbReference>
<dbReference type="EMBL" id="BAABHY010000006">
    <property type="protein sequence ID" value="GAA5114014.1"/>
    <property type="molecule type" value="Genomic_DNA"/>
</dbReference>
<evidence type="ECO:0000256" key="2">
    <source>
        <dbReference type="PIRNR" id="PIRNR002094"/>
    </source>
</evidence>
<comment type="caution">
    <text evidence="4">The sequence shown here is derived from an EMBL/GenBank/DDBJ whole genome shotgun (WGS) entry which is preliminary data.</text>
</comment>
<dbReference type="Gene3D" id="3.30.910.20">
    <property type="entry name" value="Skp domain"/>
    <property type="match status" value="1"/>
</dbReference>
<evidence type="ECO:0000313" key="5">
    <source>
        <dbReference type="Proteomes" id="UP001500171"/>
    </source>
</evidence>
<dbReference type="Proteomes" id="UP001500171">
    <property type="component" value="Unassembled WGS sequence"/>
</dbReference>
<comment type="similarity">
    <text evidence="2">Belongs to the skp family.</text>
</comment>
<keyword evidence="1 3" id="KW-0732">Signal</keyword>
<keyword evidence="5" id="KW-1185">Reference proteome</keyword>
<dbReference type="Pfam" id="PF03938">
    <property type="entry name" value="OmpH"/>
    <property type="match status" value="1"/>
</dbReference>
<accession>A0ABP9NBN9</accession>
<dbReference type="RefSeq" id="WP_345492382.1">
    <property type="nucleotide sequence ID" value="NZ_BAABHY010000006.1"/>
</dbReference>
<proteinExistence type="inferred from homology"/>